<comment type="similarity">
    <text evidence="1">Belongs to the 5'-AMP-activated protein kinase beta subunit family.</text>
</comment>
<organism evidence="3 4">
    <name type="scientific">Arsenicibacter rosenii</name>
    <dbReference type="NCBI Taxonomy" id="1750698"/>
    <lineage>
        <taxon>Bacteria</taxon>
        <taxon>Pseudomonadati</taxon>
        <taxon>Bacteroidota</taxon>
        <taxon>Cytophagia</taxon>
        <taxon>Cytophagales</taxon>
        <taxon>Spirosomataceae</taxon>
        <taxon>Arsenicibacter</taxon>
    </lineage>
</organism>
<dbReference type="PANTHER" id="PTHR10343:SF84">
    <property type="entry name" value="5'-AMP-ACTIVATED PROTEIN KINASE SUBUNIT BETA-1"/>
    <property type="match status" value="1"/>
</dbReference>
<dbReference type="PANTHER" id="PTHR10343">
    <property type="entry name" value="5'-AMP-ACTIVATED PROTEIN KINASE , BETA SUBUNIT"/>
    <property type="match status" value="1"/>
</dbReference>
<dbReference type="RefSeq" id="WP_071501866.1">
    <property type="nucleotide sequence ID" value="NZ_MORL01000002.1"/>
</dbReference>
<reference evidence="3 4" key="1">
    <citation type="submission" date="2016-10" db="EMBL/GenBank/DDBJ databases">
        <title>Arsenicibacter rosenii gen. nov., sp. nov., an efficient arsenic-methylating bacterium isolated from an arsenic-contaminated paddy soil.</title>
        <authorList>
            <person name="Huang K."/>
        </authorList>
    </citation>
    <scope>NUCLEOTIDE SEQUENCE [LARGE SCALE GENOMIC DNA]</scope>
    <source>
        <strain evidence="3 4">SM-1</strain>
    </source>
</reference>
<proteinExistence type="inferred from homology"/>
<evidence type="ECO:0000256" key="1">
    <source>
        <dbReference type="ARBA" id="ARBA00010926"/>
    </source>
</evidence>
<dbReference type="InterPro" id="IPR014756">
    <property type="entry name" value="Ig_E-set"/>
</dbReference>
<evidence type="ECO:0000313" key="4">
    <source>
        <dbReference type="Proteomes" id="UP000181790"/>
    </source>
</evidence>
<dbReference type="Gene3D" id="2.60.40.10">
    <property type="entry name" value="Immunoglobulins"/>
    <property type="match status" value="1"/>
</dbReference>
<dbReference type="InterPro" id="IPR050827">
    <property type="entry name" value="CRP1_MDG1_kinase"/>
</dbReference>
<dbReference type="Proteomes" id="UP000181790">
    <property type="component" value="Unassembled WGS sequence"/>
</dbReference>
<dbReference type="AlphaFoldDB" id="A0A1S2VMS2"/>
<name>A0A1S2VMS2_9BACT</name>
<dbReference type="OrthoDB" id="5451596at2"/>
<dbReference type="GO" id="GO:0016787">
    <property type="term" value="F:hydrolase activity"/>
    <property type="evidence" value="ECO:0007669"/>
    <property type="project" value="UniProtKB-KW"/>
</dbReference>
<dbReference type="InterPro" id="IPR032640">
    <property type="entry name" value="AMPK1_CBM"/>
</dbReference>
<dbReference type="InterPro" id="IPR013783">
    <property type="entry name" value="Ig-like_fold"/>
</dbReference>
<comment type="caution">
    <text evidence="3">The sequence shown here is derived from an EMBL/GenBank/DDBJ whole genome shotgun (WGS) entry which is preliminary data.</text>
</comment>
<dbReference type="Pfam" id="PF16561">
    <property type="entry name" value="AMPK1_CBM"/>
    <property type="match status" value="1"/>
</dbReference>
<accession>A0A1S2VMS2</accession>
<protein>
    <submittedName>
        <fullName evidence="3">Glycoside hydrolase</fullName>
    </submittedName>
</protein>
<sequence>MALAKQFLKSKPVCKVTFSVTPETINGAKSVALVGEFNEWNAEAAPLKKQKDGSYKTTVELPVGSEYQFRYLIDGEQWLNDDTADKYVNSGVSAEDNCVVVL</sequence>
<dbReference type="SUPFAM" id="SSF81296">
    <property type="entry name" value="E set domains"/>
    <property type="match status" value="1"/>
</dbReference>
<feature type="domain" description="AMP-activated protein kinase glycogen-binding" evidence="2">
    <location>
        <begin position="26"/>
        <end position="84"/>
    </location>
</feature>
<dbReference type="EMBL" id="MORL01000002">
    <property type="protein sequence ID" value="OIN60071.1"/>
    <property type="molecule type" value="Genomic_DNA"/>
</dbReference>
<evidence type="ECO:0000313" key="3">
    <source>
        <dbReference type="EMBL" id="OIN60071.1"/>
    </source>
</evidence>
<keyword evidence="3" id="KW-0378">Hydrolase</keyword>
<evidence type="ECO:0000259" key="2">
    <source>
        <dbReference type="Pfam" id="PF16561"/>
    </source>
</evidence>
<keyword evidence="4" id="KW-1185">Reference proteome</keyword>
<dbReference type="CDD" id="cd07184">
    <property type="entry name" value="E_set_Isoamylase_like_N"/>
    <property type="match status" value="1"/>
</dbReference>
<gene>
    <name evidence="3" type="ORF">BLX24_04270</name>
</gene>